<organism evidence="2 3">
    <name type="scientific">Chitinophaga jiangningensis</name>
    <dbReference type="NCBI Taxonomy" id="1419482"/>
    <lineage>
        <taxon>Bacteria</taxon>
        <taxon>Pseudomonadati</taxon>
        <taxon>Bacteroidota</taxon>
        <taxon>Chitinophagia</taxon>
        <taxon>Chitinophagales</taxon>
        <taxon>Chitinophagaceae</taxon>
        <taxon>Chitinophaga</taxon>
    </lineage>
</organism>
<accession>A0A1M6WV24</accession>
<dbReference type="Proteomes" id="UP000184420">
    <property type="component" value="Unassembled WGS sequence"/>
</dbReference>
<protein>
    <submittedName>
        <fullName evidence="2">Uncharacterized protein</fullName>
    </submittedName>
</protein>
<dbReference type="EMBL" id="FRBL01000001">
    <property type="protein sequence ID" value="SHK97587.1"/>
    <property type="molecule type" value="Genomic_DNA"/>
</dbReference>
<feature type="transmembrane region" description="Helical" evidence="1">
    <location>
        <begin position="12"/>
        <end position="28"/>
    </location>
</feature>
<evidence type="ECO:0000256" key="1">
    <source>
        <dbReference type="SAM" id="Phobius"/>
    </source>
</evidence>
<sequence length="105" mass="12566">MLFHYYRMITALNLPFSLAAAVLAWLATDYDWYIFLRTFGTGWLTGGFFMALFLFQLRYNHLYYFYHNKGYSRTRLIVWSYVINVCEVITLVYAYKLIHAYVTPA</sequence>
<dbReference type="AlphaFoldDB" id="A0A1M6WV24"/>
<keyword evidence="1" id="KW-0472">Membrane</keyword>
<keyword evidence="1" id="KW-1133">Transmembrane helix</keyword>
<name>A0A1M6WV24_9BACT</name>
<feature type="transmembrane region" description="Helical" evidence="1">
    <location>
        <begin position="76"/>
        <end position="95"/>
    </location>
</feature>
<evidence type="ECO:0000313" key="3">
    <source>
        <dbReference type="Proteomes" id="UP000184420"/>
    </source>
</evidence>
<evidence type="ECO:0000313" key="2">
    <source>
        <dbReference type="EMBL" id="SHK97587.1"/>
    </source>
</evidence>
<keyword evidence="3" id="KW-1185">Reference proteome</keyword>
<keyword evidence="1" id="KW-0812">Transmembrane</keyword>
<proteinExistence type="predicted"/>
<reference evidence="2 3" key="1">
    <citation type="submission" date="2016-11" db="EMBL/GenBank/DDBJ databases">
        <authorList>
            <person name="Jaros S."/>
            <person name="Januszkiewicz K."/>
            <person name="Wedrychowicz H."/>
        </authorList>
    </citation>
    <scope>NUCLEOTIDE SEQUENCE [LARGE SCALE GENOMIC DNA]</scope>
    <source>
        <strain evidence="2 3">DSM 27406</strain>
    </source>
</reference>
<gene>
    <name evidence="2" type="ORF">SAMN05444266_101779</name>
</gene>
<feature type="transmembrane region" description="Helical" evidence="1">
    <location>
        <begin position="34"/>
        <end position="55"/>
    </location>
</feature>
<dbReference type="RefSeq" id="WP_073078157.1">
    <property type="nucleotide sequence ID" value="NZ_FRBL01000001.1"/>
</dbReference>
<dbReference type="OrthoDB" id="827361at2"/>